<dbReference type="AlphaFoldDB" id="A0A448WLZ8"/>
<dbReference type="Proteomes" id="UP000784294">
    <property type="component" value="Unassembled WGS sequence"/>
</dbReference>
<evidence type="ECO:0000313" key="2">
    <source>
        <dbReference type="EMBL" id="VEL15175.1"/>
    </source>
</evidence>
<feature type="compositionally biased region" description="Polar residues" evidence="1">
    <location>
        <begin position="220"/>
        <end position="235"/>
    </location>
</feature>
<feature type="region of interest" description="Disordered" evidence="1">
    <location>
        <begin position="213"/>
        <end position="246"/>
    </location>
</feature>
<dbReference type="EMBL" id="CAAALY010023719">
    <property type="protein sequence ID" value="VEL15175.1"/>
    <property type="molecule type" value="Genomic_DNA"/>
</dbReference>
<evidence type="ECO:0000256" key="1">
    <source>
        <dbReference type="SAM" id="MobiDB-lite"/>
    </source>
</evidence>
<accession>A0A448WLZ8</accession>
<proteinExistence type="predicted"/>
<organism evidence="2 3">
    <name type="scientific">Protopolystoma xenopodis</name>
    <dbReference type="NCBI Taxonomy" id="117903"/>
    <lineage>
        <taxon>Eukaryota</taxon>
        <taxon>Metazoa</taxon>
        <taxon>Spiralia</taxon>
        <taxon>Lophotrochozoa</taxon>
        <taxon>Platyhelminthes</taxon>
        <taxon>Monogenea</taxon>
        <taxon>Polyopisthocotylea</taxon>
        <taxon>Polystomatidea</taxon>
        <taxon>Polystomatidae</taxon>
        <taxon>Protopolystoma</taxon>
    </lineage>
</organism>
<protein>
    <submittedName>
        <fullName evidence="2">Uncharacterized protein</fullName>
    </submittedName>
</protein>
<gene>
    <name evidence="2" type="ORF">PXEA_LOCUS8615</name>
</gene>
<comment type="caution">
    <text evidence="2">The sequence shown here is derived from an EMBL/GenBank/DDBJ whole genome shotgun (WGS) entry which is preliminary data.</text>
</comment>
<evidence type="ECO:0000313" key="3">
    <source>
        <dbReference type="Proteomes" id="UP000784294"/>
    </source>
</evidence>
<keyword evidence="3" id="KW-1185">Reference proteome</keyword>
<name>A0A448WLZ8_9PLAT</name>
<sequence>MNSCFFYVHRIPNREDFDDQAFLSAGLTLPLDTVLTRFRNQGGAKLRSAATAAALLASTPRLNLKNSLSIALSPSGFGLGQEDSSGPSATTMSASTGSRIIDGDFSPNGSELLIPASSSGIDITSACVDHLMSILAETEGEIDLSTWEVGIPTVSQPYIEAMVSNFPMHSQPTIGGPANVAVSLSQQSQLGFSSTRQQSGMIQAVAVAASSPLSGAASGNPNTRSRQVSHRSSASKVLAGHHRDGPGSVQWLDVAERAIAPVLSGNNFRRNDGVEIATVSGGCFEQADVLATDGCSDFGHSDSSSAHKSSLSGTFLTPNNRFTTPTPPLLPSPSIPFTLARQYYFAIQTDRLVMGRRFSVSRVDRYVCCFLHFQN</sequence>
<reference evidence="2" key="1">
    <citation type="submission" date="2018-11" db="EMBL/GenBank/DDBJ databases">
        <authorList>
            <consortium name="Pathogen Informatics"/>
        </authorList>
    </citation>
    <scope>NUCLEOTIDE SEQUENCE</scope>
</reference>